<sequence>MPPTPTATPGKEPAALALRAGRESLPRGAVRLQNPMCFLPRHGPLSEPMVPIPEPLALNPTTESKIFHLAAPGAGDPKQMPSVDIRPHGLKGSQGKLLPQNLKVGEWRLHIPQSATLAPTTGKAMKRSLEGGDCPSSDGVVAWNVIIAEDLVRGIKTFFSLLPNLFFLPPLTIFFWCVVQQYNFSLIYSIGRYCLYNVQWFSFQKIKKKVLIISLAA</sequence>
<dbReference type="Proteomes" id="UP000234681">
    <property type="component" value="Chromosome 12"/>
</dbReference>
<evidence type="ECO:0000313" key="2">
    <source>
        <dbReference type="Proteomes" id="UP000234681"/>
    </source>
</evidence>
<dbReference type="EMBL" id="CH473973">
    <property type="protein sequence ID" value="EDM13641.1"/>
    <property type="molecule type" value="Genomic_DNA"/>
</dbReference>
<dbReference type="EMBL" id="CH473973">
    <property type="protein sequence ID" value="EDM13642.1"/>
    <property type="molecule type" value="Genomic_DNA"/>
</dbReference>
<dbReference type="AlphaFoldDB" id="A6J153"/>
<accession>A6J153</accession>
<evidence type="ECO:0000313" key="1">
    <source>
        <dbReference type="EMBL" id="EDM13641.1"/>
    </source>
</evidence>
<organism evidence="1 2">
    <name type="scientific">Rattus norvegicus</name>
    <name type="common">Rat</name>
    <dbReference type="NCBI Taxonomy" id="10116"/>
    <lineage>
        <taxon>Eukaryota</taxon>
        <taxon>Metazoa</taxon>
        <taxon>Chordata</taxon>
        <taxon>Craniata</taxon>
        <taxon>Vertebrata</taxon>
        <taxon>Euteleostomi</taxon>
        <taxon>Mammalia</taxon>
        <taxon>Eutheria</taxon>
        <taxon>Euarchontoglires</taxon>
        <taxon>Glires</taxon>
        <taxon>Rodentia</taxon>
        <taxon>Myomorpha</taxon>
        <taxon>Muroidea</taxon>
        <taxon>Muridae</taxon>
        <taxon>Murinae</taxon>
        <taxon>Rattus</taxon>
    </lineage>
</organism>
<proteinExistence type="predicted"/>
<reference evidence="1" key="1">
    <citation type="journal article" date="2005" name="Genome Res.">
        <title>Gene and alternative splicing annotation with AIR.</title>
        <authorList>
            <person name="Florea L."/>
            <person name="Di Francesco V."/>
            <person name="Miller J."/>
            <person name="Turner R."/>
            <person name="Yao A."/>
            <person name="Harris M."/>
            <person name="Walenz B."/>
            <person name="Mobarry C."/>
            <person name="Merkulov G.V."/>
            <person name="Charlab R."/>
            <person name="Dew I."/>
            <person name="Deng Z."/>
            <person name="Istrail S."/>
            <person name="Li P."/>
            <person name="Sutton G."/>
        </authorList>
    </citation>
    <scope>NUCLEOTIDE SEQUENCE</scope>
    <source>
        <strain evidence="1">BN</strain>
    </source>
</reference>
<gene>
    <name evidence="1" type="ORF">rCG_21764</name>
</gene>
<name>A6J153_RAT</name>
<protein>
    <submittedName>
        <fullName evidence="1">RCG21764, isoform CRA_a</fullName>
    </submittedName>
</protein>
<reference evidence="1 2" key="2">
    <citation type="submission" date="2005-07" db="EMBL/GenBank/DDBJ databases">
        <authorList>
            <person name="Mural R.J."/>
            <person name="Li P.W."/>
            <person name="Adams M.D."/>
            <person name="Amanatides P.G."/>
            <person name="Baden-Tillson H."/>
            <person name="Barnstead M."/>
            <person name="Chin S.H."/>
            <person name="Dew I."/>
            <person name="Evans C.A."/>
            <person name="Ferriera S."/>
            <person name="Flanigan M."/>
            <person name="Fosler C."/>
            <person name="Glodek A."/>
            <person name="Gu Z."/>
            <person name="Holt R.A."/>
            <person name="Jennings D."/>
            <person name="Kraft C.L."/>
            <person name="Lu F."/>
            <person name="Nguyen T."/>
            <person name="Nusskern D.R."/>
            <person name="Pfannkoch C.M."/>
            <person name="Sitter C."/>
            <person name="Sutton G.G."/>
            <person name="Venter J.C."/>
            <person name="Wang Z."/>
            <person name="Woodage T."/>
            <person name="Zheng X.H."/>
            <person name="Zhong F."/>
        </authorList>
    </citation>
    <scope>NUCLEOTIDE SEQUENCE [LARGE SCALE GENOMIC DNA]</scope>
    <source>
        <strain evidence="1">BN</strain>
        <strain evidence="2">BN, Sprague-Dawley</strain>
    </source>
</reference>